<comment type="subcellular location">
    <subcellularLocation>
        <location evidence="8">Cell outer membrane</location>
        <topology evidence="8">Lipid-anchor</topology>
    </subcellularLocation>
</comment>
<dbReference type="PANTHER" id="PTHR30329:SF21">
    <property type="entry name" value="LIPOPROTEIN YIAD-RELATED"/>
    <property type="match status" value="1"/>
</dbReference>
<reference evidence="11 12" key="1">
    <citation type="submission" date="2018-11" db="EMBL/GenBank/DDBJ databases">
        <title>Draft genome analysis of Rheinheimera mesophila isolated from an industrial waste site.</title>
        <authorList>
            <person name="Yu Q."/>
            <person name="Qi Y."/>
            <person name="Zhang H."/>
            <person name="Lu Y."/>
            <person name="Pu J."/>
        </authorList>
    </citation>
    <scope>NUCLEOTIDE SEQUENCE [LARGE SCALE GENOMIC DNA]</scope>
    <source>
        <strain evidence="11 12">IITR13</strain>
    </source>
</reference>
<feature type="signal peptide" evidence="9">
    <location>
        <begin position="1"/>
        <end position="20"/>
    </location>
</feature>
<dbReference type="PROSITE" id="PS51257">
    <property type="entry name" value="PROKAR_LIPOPROTEIN"/>
    <property type="match status" value="1"/>
</dbReference>
<keyword evidence="1 8" id="KW-0132">Cell division</keyword>
<dbReference type="EMBL" id="RRCF01000004">
    <property type="protein sequence ID" value="RRJ19663.1"/>
    <property type="molecule type" value="Genomic_DNA"/>
</dbReference>
<dbReference type="NCBIfam" id="TIGR02802">
    <property type="entry name" value="Pal_lipo"/>
    <property type="match status" value="1"/>
</dbReference>
<dbReference type="InterPro" id="IPR006665">
    <property type="entry name" value="OmpA-like"/>
</dbReference>
<keyword evidence="7 8" id="KW-0131">Cell cycle</keyword>
<dbReference type="Pfam" id="PF00691">
    <property type="entry name" value="OmpA"/>
    <property type="match status" value="1"/>
</dbReference>
<evidence type="ECO:0000256" key="7">
    <source>
        <dbReference type="ARBA" id="ARBA00023306"/>
    </source>
</evidence>
<protein>
    <recommendedName>
        <fullName evidence="8">Peptidoglycan-associated lipoprotein</fullName>
        <shortName evidence="8">PAL</shortName>
    </recommendedName>
</protein>
<dbReference type="InterPro" id="IPR014169">
    <property type="entry name" value="Pal_lipo_C"/>
</dbReference>
<evidence type="ECO:0000256" key="4">
    <source>
        <dbReference type="ARBA" id="ARBA00023139"/>
    </source>
</evidence>
<dbReference type="Proteomes" id="UP000276260">
    <property type="component" value="Unassembled WGS sequence"/>
</dbReference>
<dbReference type="PANTHER" id="PTHR30329">
    <property type="entry name" value="STATOR ELEMENT OF FLAGELLAR MOTOR COMPLEX"/>
    <property type="match status" value="1"/>
</dbReference>
<evidence type="ECO:0000256" key="5">
    <source>
        <dbReference type="ARBA" id="ARBA00023237"/>
    </source>
</evidence>
<accession>A0A3P3QH47</accession>
<dbReference type="CDD" id="cd07185">
    <property type="entry name" value="OmpA_C-like"/>
    <property type="match status" value="1"/>
</dbReference>
<keyword evidence="5 8" id="KW-0998">Cell outer membrane</keyword>
<evidence type="ECO:0000256" key="2">
    <source>
        <dbReference type="ARBA" id="ARBA00022729"/>
    </source>
</evidence>
<organism evidence="11 12">
    <name type="scientific">Rheinheimera mesophila</name>
    <dbReference type="NCBI Taxonomy" id="1547515"/>
    <lineage>
        <taxon>Bacteria</taxon>
        <taxon>Pseudomonadati</taxon>
        <taxon>Pseudomonadota</taxon>
        <taxon>Gammaproteobacteria</taxon>
        <taxon>Chromatiales</taxon>
        <taxon>Chromatiaceae</taxon>
        <taxon>Rheinheimera</taxon>
    </lineage>
</organism>
<comment type="subunit">
    <text evidence="8">The Tol-Pal system is composed of five core proteins: the inner membrane proteins TolA, TolQ and TolR, the periplasmic protein TolB and the outer membrane protein Pal. They form a network linking the inner and outer membranes and the peptidoglycan layer.</text>
</comment>
<evidence type="ECO:0000256" key="8">
    <source>
        <dbReference type="HAMAP-Rule" id="MF_02204"/>
    </source>
</evidence>
<dbReference type="OrthoDB" id="9809164at2"/>
<evidence type="ECO:0000256" key="9">
    <source>
        <dbReference type="SAM" id="SignalP"/>
    </source>
</evidence>
<dbReference type="AlphaFoldDB" id="A0A3P3QH47"/>
<keyword evidence="2 8" id="KW-0732">Signal</keyword>
<dbReference type="InterPro" id="IPR036737">
    <property type="entry name" value="OmpA-like_sf"/>
</dbReference>
<gene>
    <name evidence="8 11" type="primary">pal</name>
    <name evidence="11" type="ORF">EIK76_14540</name>
</gene>
<dbReference type="PRINTS" id="PR01021">
    <property type="entry name" value="OMPADOMAIN"/>
</dbReference>
<comment type="similarity">
    <text evidence="8">Belongs to the Pal lipoprotein family.</text>
</comment>
<dbReference type="HAMAP" id="MF_02204">
    <property type="entry name" value="Pal"/>
    <property type="match status" value="1"/>
</dbReference>
<evidence type="ECO:0000313" key="12">
    <source>
        <dbReference type="Proteomes" id="UP000276260"/>
    </source>
</evidence>
<comment type="caution">
    <text evidence="11">The sequence shown here is derived from an EMBL/GenBank/DDBJ whole genome shotgun (WGS) entry which is preliminary data.</text>
</comment>
<keyword evidence="12" id="KW-1185">Reference proteome</keyword>
<keyword evidence="4 8" id="KW-0564">Palmitate</keyword>
<name>A0A3P3QH47_9GAMM</name>
<dbReference type="InterPro" id="IPR050330">
    <property type="entry name" value="Bact_OuterMem_StrucFunc"/>
</dbReference>
<dbReference type="Gene3D" id="3.30.1330.60">
    <property type="entry name" value="OmpA-like domain"/>
    <property type="match status" value="1"/>
</dbReference>
<sequence>MNLNKVLKGLLVAVPVLTLAACSSTDEVAATDANTGANTNQVVEQGLSAEELLRQQLEALRQDNTIYFDFDQSAIRSEFASVLEAHAAFLRARTNITVTVEGHTDARGTPEYNIALGERRGQAVTQYLANLGVAAGQMSVVSYGEEKPAVEGNDESAFSKNRRAVLVY</sequence>
<dbReference type="GO" id="GO:0051301">
    <property type="term" value="P:cell division"/>
    <property type="evidence" value="ECO:0007669"/>
    <property type="project" value="UniProtKB-UniRule"/>
</dbReference>
<keyword evidence="6 8" id="KW-0449">Lipoprotein</keyword>
<evidence type="ECO:0000256" key="1">
    <source>
        <dbReference type="ARBA" id="ARBA00022618"/>
    </source>
</evidence>
<dbReference type="PROSITE" id="PS51123">
    <property type="entry name" value="OMPA_2"/>
    <property type="match status" value="1"/>
</dbReference>
<feature type="domain" description="OmpA-like" evidence="10">
    <location>
        <begin position="55"/>
        <end position="168"/>
    </location>
</feature>
<dbReference type="InterPro" id="IPR039001">
    <property type="entry name" value="Pal"/>
</dbReference>
<dbReference type="SUPFAM" id="SSF103088">
    <property type="entry name" value="OmpA-like"/>
    <property type="match status" value="1"/>
</dbReference>
<feature type="chain" id="PRO_5018684187" description="Peptidoglycan-associated lipoprotein" evidence="9">
    <location>
        <begin position="21"/>
        <end position="168"/>
    </location>
</feature>
<keyword evidence="3 8" id="KW-0472">Membrane</keyword>
<dbReference type="RefSeq" id="WP_046520642.1">
    <property type="nucleotide sequence ID" value="NZ_LAVS01000086.1"/>
</dbReference>
<evidence type="ECO:0000256" key="3">
    <source>
        <dbReference type="ARBA" id="ARBA00023136"/>
    </source>
</evidence>
<evidence type="ECO:0000259" key="10">
    <source>
        <dbReference type="PROSITE" id="PS51123"/>
    </source>
</evidence>
<evidence type="ECO:0000313" key="11">
    <source>
        <dbReference type="EMBL" id="RRJ19663.1"/>
    </source>
</evidence>
<dbReference type="GO" id="GO:0009279">
    <property type="term" value="C:cell outer membrane"/>
    <property type="evidence" value="ECO:0007669"/>
    <property type="project" value="UniProtKB-SubCell"/>
</dbReference>
<proteinExistence type="inferred from homology"/>
<dbReference type="InterPro" id="IPR006664">
    <property type="entry name" value="OMP_bac"/>
</dbReference>
<comment type="function">
    <text evidence="8">Part of the Tol-Pal system, which plays a role in outer membrane invagination during cell division and is important for maintaining outer membrane integrity.</text>
</comment>
<evidence type="ECO:0000256" key="6">
    <source>
        <dbReference type="ARBA" id="ARBA00023288"/>
    </source>
</evidence>